<proteinExistence type="predicted"/>
<sequence>MINSIQNLSPEDQQLLRDAVPYVTLLVAGADGIIDDAELAAGEKVAHVRSFQFHPEWMEFYKAIDGGLHDRMLALINELPRATEARQAELTARLSGLNKVLAKLDRRHARHFYEGLLSLAEHTAKASGGFIGWLTIGPKEAKVTDLPMIDPIQ</sequence>
<organism evidence="1 2">
    <name type="scientific">Phaeodactylibacter luteus</name>
    <dbReference type="NCBI Taxonomy" id="1564516"/>
    <lineage>
        <taxon>Bacteria</taxon>
        <taxon>Pseudomonadati</taxon>
        <taxon>Bacteroidota</taxon>
        <taxon>Saprospiria</taxon>
        <taxon>Saprospirales</taxon>
        <taxon>Haliscomenobacteraceae</taxon>
        <taxon>Phaeodactylibacter</taxon>
    </lineage>
</organism>
<dbReference type="OrthoDB" id="1429999at2"/>
<reference evidence="1 2" key="1">
    <citation type="submission" date="2019-08" db="EMBL/GenBank/DDBJ databases">
        <title>Genome of Phaeodactylibacter luteus.</title>
        <authorList>
            <person name="Bowman J.P."/>
        </authorList>
    </citation>
    <scope>NUCLEOTIDE SEQUENCE [LARGE SCALE GENOMIC DNA]</scope>
    <source>
        <strain evidence="1 2">KCTC 42180</strain>
    </source>
</reference>
<gene>
    <name evidence="1" type="ORF">FRY97_18630</name>
</gene>
<dbReference type="AlphaFoldDB" id="A0A5C6RGF3"/>
<evidence type="ECO:0000313" key="2">
    <source>
        <dbReference type="Proteomes" id="UP000321580"/>
    </source>
</evidence>
<dbReference type="Proteomes" id="UP000321580">
    <property type="component" value="Unassembled WGS sequence"/>
</dbReference>
<evidence type="ECO:0000313" key="1">
    <source>
        <dbReference type="EMBL" id="TXB61518.1"/>
    </source>
</evidence>
<dbReference type="RefSeq" id="WP_147169085.1">
    <property type="nucleotide sequence ID" value="NZ_VOOR01000055.1"/>
</dbReference>
<accession>A0A5C6RGF3</accession>
<dbReference type="EMBL" id="VOOR01000055">
    <property type="protein sequence ID" value="TXB61518.1"/>
    <property type="molecule type" value="Genomic_DNA"/>
</dbReference>
<keyword evidence="2" id="KW-1185">Reference proteome</keyword>
<comment type="caution">
    <text evidence="1">The sequence shown here is derived from an EMBL/GenBank/DDBJ whole genome shotgun (WGS) entry which is preliminary data.</text>
</comment>
<protein>
    <submittedName>
        <fullName evidence="1">Uncharacterized protein</fullName>
    </submittedName>
</protein>
<name>A0A5C6RGF3_9BACT</name>